<organism evidence="2 3">
    <name type="scientific">Acropora cervicornis</name>
    <name type="common">Staghorn coral</name>
    <dbReference type="NCBI Taxonomy" id="6130"/>
    <lineage>
        <taxon>Eukaryota</taxon>
        <taxon>Metazoa</taxon>
        <taxon>Cnidaria</taxon>
        <taxon>Anthozoa</taxon>
        <taxon>Hexacorallia</taxon>
        <taxon>Scleractinia</taxon>
        <taxon>Astrocoeniina</taxon>
        <taxon>Acroporidae</taxon>
        <taxon>Acropora</taxon>
    </lineage>
</organism>
<evidence type="ECO:0000313" key="3">
    <source>
        <dbReference type="Proteomes" id="UP001249851"/>
    </source>
</evidence>
<dbReference type="EMBL" id="JARQWQ010000023">
    <property type="protein sequence ID" value="KAK2564120.1"/>
    <property type="molecule type" value="Genomic_DNA"/>
</dbReference>
<name>A0AAD9QMN8_ACRCE</name>
<dbReference type="AlphaFoldDB" id="A0AAD9QMN8"/>
<feature type="compositionally biased region" description="Basic and acidic residues" evidence="1">
    <location>
        <begin position="54"/>
        <end position="63"/>
    </location>
</feature>
<protein>
    <submittedName>
        <fullName evidence="2">Uncharacterized protein</fullName>
    </submittedName>
</protein>
<reference evidence="2" key="2">
    <citation type="journal article" date="2023" name="Science">
        <title>Genomic signatures of disease resistance in endangered staghorn corals.</title>
        <authorList>
            <person name="Vollmer S.V."/>
            <person name="Selwyn J.D."/>
            <person name="Despard B.A."/>
            <person name="Roesel C.L."/>
        </authorList>
    </citation>
    <scope>NUCLEOTIDE SEQUENCE</scope>
    <source>
        <strain evidence="2">K2</strain>
    </source>
</reference>
<sequence>MMRNQRTYLANQDNKHRLEDECTDFSLNTRRNGVGEVSKRSRSKSKFSCKYGGARRDREPLRL</sequence>
<evidence type="ECO:0000313" key="2">
    <source>
        <dbReference type="EMBL" id="KAK2564120.1"/>
    </source>
</evidence>
<feature type="region of interest" description="Disordered" evidence="1">
    <location>
        <begin position="33"/>
        <end position="63"/>
    </location>
</feature>
<reference evidence="2" key="1">
    <citation type="journal article" date="2023" name="G3 (Bethesda)">
        <title>Whole genome assembly and annotation of the endangered Caribbean coral Acropora cervicornis.</title>
        <authorList>
            <person name="Selwyn J.D."/>
            <person name="Vollmer S.V."/>
        </authorList>
    </citation>
    <scope>NUCLEOTIDE SEQUENCE</scope>
    <source>
        <strain evidence="2">K2</strain>
    </source>
</reference>
<accession>A0AAD9QMN8</accession>
<keyword evidence="3" id="KW-1185">Reference proteome</keyword>
<proteinExistence type="predicted"/>
<evidence type="ECO:0000256" key="1">
    <source>
        <dbReference type="SAM" id="MobiDB-lite"/>
    </source>
</evidence>
<dbReference type="Proteomes" id="UP001249851">
    <property type="component" value="Unassembled WGS sequence"/>
</dbReference>
<gene>
    <name evidence="2" type="ORF">P5673_012352</name>
</gene>
<comment type="caution">
    <text evidence="2">The sequence shown here is derived from an EMBL/GenBank/DDBJ whole genome shotgun (WGS) entry which is preliminary data.</text>
</comment>